<sequence>MAGHLGITKTKDRILQRYYWPGIFKDVAQYCKSCEICQRSRGKKLVKAGMIPLHLKTHPFERIAMDLVGPLPRSKRGNWYILTIVDYATQYPEAIALPSTEAERIAKELIKVFSHVGIPKEILTDQGANFMSTLLQEMYLLLHV</sequence>
<dbReference type="AlphaFoldDB" id="A0A1X7V275"/>
<dbReference type="InterPro" id="IPR001584">
    <property type="entry name" value="Integrase_cat-core"/>
</dbReference>
<name>A0A1X7V275_AMPQE</name>
<dbReference type="SUPFAM" id="SSF53098">
    <property type="entry name" value="Ribonuclease H-like"/>
    <property type="match status" value="1"/>
</dbReference>
<dbReference type="InParanoid" id="A0A1X7V275"/>
<dbReference type="InterPro" id="IPR036397">
    <property type="entry name" value="RNaseH_sf"/>
</dbReference>
<dbReference type="Pfam" id="PF17921">
    <property type="entry name" value="Integrase_H2C2"/>
    <property type="match status" value="1"/>
</dbReference>
<dbReference type="GO" id="GO:0015074">
    <property type="term" value="P:DNA integration"/>
    <property type="evidence" value="ECO:0007669"/>
    <property type="project" value="InterPro"/>
</dbReference>
<dbReference type="Gene3D" id="1.10.340.70">
    <property type="match status" value="1"/>
</dbReference>
<dbReference type="Gene3D" id="3.30.420.10">
    <property type="entry name" value="Ribonuclease H-like superfamily/Ribonuclease H"/>
    <property type="match status" value="1"/>
</dbReference>
<dbReference type="PANTHER" id="PTHR37984:SF15">
    <property type="entry name" value="INTEGRASE CATALYTIC DOMAIN-CONTAINING PROTEIN"/>
    <property type="match status" value="1"/>
</dbReference>
<dbReference type="PROSITE" id="PS50994">
    <property type="entry name" value="INTEGRASE"/>
    <property type="match status" value="1"/>
</dbReference>
<dbReference type="EnsemblMetazoa" id="Aqu2.1.34061_001">
    <property type="protein sequence ID" value="Aqu2.1.34061_001"/>
    <property type="gene ID" value="Aqu2.1.34061"/>
</dbReference>
<proteinExistence type="predicted"/>
<dbReference type="InterPro" id="IPR012337">
    <property type="entry name" value="RNaseH-like_sf"/>
</dbReference>
<dbReference type="InterPro" id="IPR041588">
    <property type="entry name" value="Integrase_H2C2"/>
</dbReference>
<dbReference type="PANTHER" id="PTHR37984">
    <property type="entry name" value="PROTEIN CBG26694"/>
    <property type="match status" value="1"/>
</dbReference>
<dbReference type="FunFam" id="1.10.340.70:FF:000001">
    <property type="entry name" value="Retrovirus-related Pol polyprotein from transposon gypsy-like Protein"/>
    <property type="match status" value="1"/>
</dbReference>
<reference evidence="2" key="1">
    <citation type="submission" date="2017-05" db="UniProtKB">
        <authorList>
            <consortium name="EnsemblMetazoa"/>
        </authorList>
    </citation>
    <scope>IDENTIFICATION</scope>
</reference>
<organism evidence="2">
    <name type="scientific">Amphimedon queenslandica</name>
    <name type="common">Sponge</name>
    <dbReference type="NCBI Taxonomy" id="400682"/>
    <lineage>
        <taxon>Eukaryota</taxon>
        <taxon>Metazoa</taxon>
        <taxon>Porifera</taxon>
        <taxon>Demospongiae</taxon>
        <taxon>Heteroscleromorpha</taxon>
        <taxon>Haplosclerida</taxon>
        <taxon>Niphatidae</taxon>
        <taxon>Amphimedon</taxon>
    </lineage>
</organism>
<protein>
    <recommendedName>
        <fullName evidence="1">Integrase catalytic domain-containing protein</fullName>
    </recommendedName>
</protein>
<dbReference type="GO" id="GO:0003676">
    <property type="term" value="F:nucleic acid binding"/>
    <property type="evidence" value="ECO:0007669"/>
    <property type="project" value="InterPro"/>
</dbReference>
<dbReference type="InterPro" id="IPR050951">
    <property type="entry name" value="Retrovirus_Pol_polyprotein"/>
</dbReference>
<evidence type="ECO:0000259" key="1">
    <source>
        <dbReference type="PROSITE" id="PS50994"/>
    </source>
</evidence>
<dbReference type="Pfam" id="PF00665">
    <property type="entry name" value="rve"/>
    <property type="match status" value="1"/>
</dbReference>
<accession>A0A1X7V275</accession>
<evidence type="ECO:0000313" key="2">
    <source>
        <dbReference type="EnsemblMetazoa" id="Aqu2.1.34061_001"/>
    </source>
</evidence>
<feature type="domain" description="Integrase catalytic" evidence="1">
    <location>
        <begin position="55"/>
        <end position="144"/>
    </location>
</feature>